<gene>
    <name evidence="2" type="ORF">DES32_0978</name>
</gene>
<accession>A0A3D9YZV0</accession>
<dbReference type="Proteomes" id="UP000256900">
    <property type="component" value="Unassembled WGS sequence"/>
</dbReference>
<dbReference type="AlphaFoldDB" id="A0A3D9YZV0"/>
<evidence type="ECO:0000256" key="1">
    <source>
        <dbReference type="SAM" id="MobiDB-lite"/>
    </source>
</evidence>
<name>A0A3D9YZV0_9HYPH</name>
<protein>
    <submittedName>
        <fullName evidence="2">Uncharacterized protein</fullName>
    </submittedName>
</protein>
<dbReference type="EMBL" id="QUMO01000002">
    <property type="protein sequence ID" value="REF87358.1"/>
    <property type="molecule type" value="Genomic_DNA"/>
</dbReference>
<keyword evidence="3" id="KW-1185">Reference proteome</keyword>
<organism evidence="2 3">
    <name type="scientific">Methylovirgula ligni</name>
    <dbReference type="NCBI Taxonomy" id="569860"/>
    <lineage>
        <taxon>Bacteria</taxon>
        <taxon>Pseudomonadati</taxon>
        <taxon>Pseudomonadota</taxon>
        <taxon>Alphaproteobacteria</taxon>
        <taxon>Hyphomicrobiales</taxon>
        <taxon>Beijerinckiaceae</taxon>
        <taxon>Methylovirgula</taxon>
    </lineage>
</organism>
<feature type="region of interest" description="Disordered" evidence="1">
    <location>
        <begin position="105"/>
        <end position="125"/>
    </location>
</feature>
<evidence type="ECO:0000313" key="2">
    <source>
        <dbReference type="EMBL" id="REF87358.1"/>
    </source>
</evidence>
<evidence type="ECO:0000313" key="3">
    <source>
        <dbReference type="Proteomes" id="UP000256900"/>
    </source>
</evidence>
<reference evidence="2 3" key="1">
    <citation type="submission" date="2018-08" db="EMBL/GenBank/DDBJ databases">
        <title>Genomic Encyclopedia of Type Strains, Phase IV (KMG-IV): sequencing the most valuable type-strain genomes for metagenomic binning, comparative biology and taxonomic classification.</title>
        <authorList>
            <person name="Goeker M."/>
        </authorList>
    </citation>
    <scope>NUCLEOTIDE SEQUENCE [LARGE SCALE GENOMIC DNA]</scope>
    <source>
        <strain evidence="2 3">BW863</strain>
    </source>
</reference>
<proteinExistence type="predicted"/>
<sequence length="125" mass="13624">MSDPFQVSLAPQQLWQAINPLTFYQQGSQIGLFNIDLGQTPSPQTERTILNDVGSYGRQIGHIGDALEVILDHLKLKDLEPAEKDAIDILRGQLAQVRRIKARIEATKANPQDGQSAPAPAGANN</sequence>
<dbReference type="RefSeq" id="WP_245411178.1">
    <property type="nucleotide sequence ID" value="NZ_CP025086.1"/>
</dbReference>
<comment type="caution">
    <text evidence="2">The sequence shown here is derived from an EMBL/GenBank/DDBJ whole genome shotgun (WGS) entry which is preliminary data.</text>
</comment>